<dbReference type="Gene3D" id="1.10.8.60">
    <property type="match status" value="1"/>
</dbReference>
<dbReference type="SUPFAM" id="SSF52540">
    <property type="entry name" value="P-loop containing nucleoside triphosphate hydrolases"/>
    <property type="match status" value="1"/>
</dbReference>
<dbReference type="GO" id="GO:0016887">
    <property type="term" value="F:ATP hydrolysis activity"/>
    <property type="evidence" value="ECO:0007669"/>
    <property type="project" value="InterPro"/>
</dbReference>
<evidence type="ECO:0000313" key="5">
    <source>
        <dbReference type="EMBL" id="MBX8631386.1"/>
    </source>
</evidence>
<protein>
    <submittedName>
        <fullName evidence="5">AAA family ATPase</fullName>
    </submittedName>
</protein>
<feature type="non-terminal residue" evidence="5">
    <location>
        <position position="1"/>
    </location>
</feature>
<dbReference type="InterPro" id="IPR047854">
    <property type="entry name" value="RFC_lid"/>
</dbReference>
<keyword evidence="2" id="KW-0547">Nucleotide-binding</keyword>
<keyword evidence="1" id="KW-0235">DNA replication</keyword>
<organism evidence="5 6">
    <name type="scientific">Candidatus Sysuiplasma superficiale</name>
    <dbReference type="NCBI Taxonomy" id="2823368"/>
    <lineage>
        <taxon>Archaea</taxon>
        <taxon>Methanobacteriati</taxon>
        <taxon>Thermoplasmatota</taxon>
        <taxon>Thermoplasmata</taxon>
        <taxon>Candidatus Sysuiplasmatales</taxon>
        <taxon>Candidatus Sysuiplasmataceae</taxon>
        <taxon>Candidatus Sysuiplasma</taxon>
    </lineage>
</organism>
<name>A0A8J7YPH0_9ARCH</name>
<dbReference type="PANTHER" id="PTHR23389:SF6">
    <property type="entry name" value="REPLICATION FACTOR C SUBUNIT 1"/>
    <property type="match status" value="1"/>
</dbReference>
<dbReference type="InterPro" id="IPR003959">
    <property type="entry name" value="ATPase_AAA_core"/>
</dbReference>
<proteinExistence type="predicted"/>
<sequence length="390" mass="43832">GPPGVGKTTSAIALARELGWDYIEMNASDKRSEKEIRRIVIPGSETNTFAATGDYYSLEKGKRHLIILDEADNIHSREDKGGIAAISDLIRNTLQPVVLIVNDLYELTRRSEYIKRASKIVKFENVSSYDIASVLHKIARSEGISLSKEAALRLIGQSEGDVRAAINDLQAISIKKTLTVEDVISVKKREKTIEMRDGIIQLFRSRDRGEARAIMSRFDEDPEHVSLWLDENLPYFVDSYEKLAAGYDMLARSSEFLNRAGKLSYYKFWSYASDLMAIGSGHSARESTAKATATARFPAILTRMGYRNSVIRSRASLMTRIGEYCHTSPRNAEKLMLPMMQRIFAVSEEFALSMMKRLSLSAEDLSIILNEPEDSEIVRNLIEKARSSLS</sequence>
<feature type="domain" description="ATPase AAA-type core" evidence="4">
    <location>
        <begin position="1"/>
        <end position="84"/>
    </location>
</feature>
<dbReference type="EMBL" id="JAGVSJ010000004">
    <property type="protein sequence ID" value="MBX8631386.1"/>
    <property type="molecule type" value="Genomic_DNA"/>
</dbReference>
<dbReference type="AlphaFoldDB" id="A0A8J7YPH0"/>
<dbReference type="Proteomes" id="UP000716004">
    <property type="component" value="Unassembled WGS sequence"/>
</dbReference>
<evidence type="ECO:0000259" key="4">
    <source>
        <dbReference type="Pfam" id="PF00004"/>
    </source>
</evidence>
<accession>A0A8J7YPH0</accession>
<dbReference type="CDD" id="cd00009">
    <property type="entry name" value="AAA"/>
    <property type="match status" value="1"/>
</dbReference>
<evidence type="ECO:0000256" key="3">
    <source>
        <dbReference type="ARBA" id="ARBA00022840"/>
    </source>
</evidence>
<evidence type="ECO:0000256" key="2">
    <source>
        <dbReference type="ARBA" id="ARBA00022741"/>
    </source>
</evidence>
<gene>
    <name evidence="5" type="ORF">J9259_02525</name>
</gene>
<dbReference type="GO" id="GO:0006260">
    <property type="term" value="P:DNA replication"/>
    <property type="evidence" value="ECO:0007669"/>
    <property type="project" value="UniProtKB-KW"/>
</dbReference>
<dbReference type="InterPro" id="IPR027417">
    <property type="entry name" value="P-loop_NTPase"/>
</dbReference>
<dbReference type="GO" id="GO:0005524">
    <property type="term" value="F:ATP binding"/>
    <property type="evidence" value="ECO:0007669"/>
    <property type="project" value="UniProtKB-KW"/>
</dbReference>
<evidence type="ECO:0000313" key="6">
    <source>
        <dbReference type="Proteomes" id="UP000716004"/>
    </source>
</evidence>
<dbReference type="Pfam" id="PF21960">
    <property type="entry name" value="RCF1-5-like_lid"/>
    <property type="match status" value="1"/>
</dbReference>
<evidence type="ECO:0000256" key="1">
    <source>
        <dbReference type="ARBA" id="ARBA00022705"/>
    </source>
</evidence>
<keyword evidence="3" id="KW-0067">ATP-binding</keyword>
<dbReference type="CDD" id="cd18140">
    <property type="entry name" value="HLD_clamp_RFC"/>
    <property type="match status" value="1"/>
</dbReference>
<dbReference type="PANTHER" id="PTHR23389">
    <property type="entry name" value="CHROMOSOME TRANSMISSION FIDELITY FACTOR 18"/>
    <property type="match status" value="1"/>
</dbReference>
<comment type="caution">
    <text evidence="5">The sequence shown here is derived from an EMBL/GenBank/DDBJ whole genome shotgun (WGS) entry which is preliminary data.</text>
</comment>
<reference evidence="5" key="1">
    <citation type="submission" date="2021-04" db="EMBL/GenBank/DDBJ databases">
        <title>Genomic insights into ecological role and evolution of a novel Thermoplasmata order Candidatus Sysuiplasmatales.</title>
        <authorList>
            <person name="Yuan Y."/>
        </authorList>
    </citation>
    <scope>NUCLEOTIDE SEQUENCE</scope>
    <source>
        <strain evidence="5">YP2-bin.285</strain>
    </source>
</reference>
<dbReference type="Gene3D" id="3.40.50.300">
    <property type="entry name" value="P-loop containing nucleotide triphosphate hydrolases"/>
    <property type="match status" value="1"/>
</dbReference>
<dbReference type="Pfam" id="PF00004">
    <property type="entry name" value="AAA"/>
    <property type="match status" value="1"/>
</dbReference>